<comment type="catalytic activity">
    <reaction evidence="1">
        <text>ATP + protein L-histidine = ADP + protein N-phospho-L-histidine.</text>
        <dbReference type="EC" id="2.7.13.3"/>
    </reaction>
</comment>
<keyword evidence="10" id="KW-0472">Membrane</keyword>
<feature type="transmembrane region" description="Helical" evidence="10">
    <location>
        <begin position="6"/>
        <end position="24"/>
    </location>
</feature>
<evidence type="ECO:0000256" key="4">
    <source>
        <dbReference type="ARBA" id="ARBA00022475"/>
    </source>
</evidence>
<dbReference type="InterPro" id="IPR005467">
    <property type="entry name" value="His_kinase_dom"/>
</dbReference>
<feature type="domain" description="Histidine kinase" evidence="11">
    <location>
        <begin position="179"/>
        <end position="392"/>
    </location>
</feature>
<evidence type="ECO:0000256" key="3">
    <source>
        <dbReference type="ARBA" id="ARBA00012438"/>
    </source>
</evidence>
<keyword evidence="13" id="KW-1185">Reference proteome</keyword>
<dbReference type="PANTHER" id="PTHR44936">
    <property type="entry name" value="SENSOR PROTEIN CREC"/>
    <property type="match status" value="1"/>
</dbReference>
<keyword evidence="9 12" id="KW-0067">ATP-binding</keyword>
<keyword evidence="10" id="KW-1133">Transmembrane helix</keyword>
<dbReference type="SUPFAM" id="SSF55874">
    <property type="entry name" value="ATPase domain of HSP90 chaperone/DNA topoisomerase II/histidine kinase"/>
    <property type="match status" value="1"/>
</dbReference>
<gene>
    <name evidence="12" type="ORF">WI372_14550</name>
</gene>
<evidence type="ECO:0000256" key="1">
    <source>
        <dbReference type="ARBA" id="ARBA00000085"/>
    </source>
</evidence>
<protein>
    <recommendedName>
        <fullName evidence="3">histidine kinase</fullName>
        <ecNumber evidence="3">2.7.13.3</ecNumber>
    </recommendedName>
</protein>
<reference evidence="12 13" key="1">
    <citation type="submission" date="2024-02" db="EMBL/GenBank/DDBJ databases">
        <title>A novel Gemmatimonadota bacterium.</title>
        <authorList>
            <person name="Du Z.-J."/>
            <person name="Ye Y.-Q."/>
        </authorList>
    </citation>
    <scope>NUCLEOTIDE SEQUENCE [LARGE SCALE GENOMIC DNA]</scope>
    <source>
        <strain evidence="12 13">DH-20</strain>
    </source>
</reference>
<dbReference type="PANTHER" id="PTHR44936:SF10">
    <property type="entry name" value="SENSOR PROTEIN RSTB"/>
    <property type="match status" value="1"/>
</dbReference>
<dbReference type="InterPro" id="IPR036097">
    <property type="entry name" value="HisK_dim/P_sf"/>
</dbReference>
<dbReference type="CDD" id="cd00082">
    <property type="entry name" value="HisKA"/>
    <property type="match status" value="1"/>
</dbReference>
<dbReference type="InterPro" id="IPR050980">
    <property type="entry name" value="2C_sensor_his_kinase"/>
</dbReference>
<keyword evidence="4" id="KW-1003">Cell membrane</keyword>
<dbReference type="Gene3D" id="3.30.565.10">
    <property type="entry name" value="Histidine kinase-like ATPase, C-terminal domain"/>
    <property type="match status" value="1"/>
</dbReference>
<dbReference type="Proteomes" id="UP001484239">
    <property type="component" value="Unassembled WGS sequence"/>
</dbReference>
<dbReference type="SUPFAM" id="SSF47384">
    <property type="entry name" value="Homodimeric domain of signal transducing histidine kinase"/>
    <property type="match status" value="1"/>
</dbReference>
<dbReference type="CDD" id="cd00075">
    <property type="entry name" value="HATPase"/>
    <property type="match status" value="1"/>
</dbReference>
<evidence type="ECO:0000256" key="10">
    <source>
        <dbReference type="SAM" id="Phobius"/>
    </source>
</evidence>
<evidence type="ECO:0000313" key="13">
    <source>
        <dbReference type="Proteomes" id="UP001484239"/>
    </source>
</evidence>
<dbReference type="SMART" id="SM00387">
    <property type="entry name" value="HATPase_c"/>
    <property type="match status" value="1"/>
</dbReference>
<keyword evidence="6" id="KW-0808">Transferase</keyword>
<dbReference type="GO" id="GO:0005524">
    <property type="term" value="F:ATP binding"/>
    <property type="evidence" value="ECO:0007669"/>
    <property type="project" value="UniProtKB-KW"/>
</dbReference>
<dbReference type="EMBL" id="JBBHLI010000010">
    <property type="protein sequence ID" value="MEK9502210.1"/>
    <property type="molecule type" value="Genomic_DNA"/>
</dbReference>
<name>A0ABU9EE57_9BACT</name>
<dbReference type="InterPro" id="IPR003594">
    <property type="entry name" value="HATPase_dom"/>
</dbReference>
<dbReference type="SMART" id="SM00388">
    <property type="entry name" value="HisKA"/>
    <property type="match status" value="1"/>
</dbReference>
<dbReference type="RefSeq" id="WP_405274566.1">
    <property type="nucleotide sequence ID" value="NZ_CP144380.1"/>
</dbReference>
<comment type="caution">
    <text evidence="12">The sequence shown here is derived from an EMBL/GenBank/DDBJ whole genome shotgun (WGS) entry which is preliminary data.</text>
</comment>
<evidence type="ECO:0000256" key="7">
    <source>
        <dbReference type="ARBA" id="ARBA00022741"/>
    </source>
</evidence>
<evidence type="ECO:0000259" key="11">
    <source>
        <dbReference type="PROSITE" id="PS50109"/>
    </source>
</evidence>
<dbReference type="PROSITE" id="PS50109">
    <property type="entry name" value="HIS_KIN"/>
    <property type="match status" value="1"/>
</dbReference>
<organism evidence="12 13">
    <name type="scientific">Gaopeijia maritima</name>
    <dbReference type="NCBI Taxonomy" id="3119007"/>
    <lineage>
        <taxon>Bacteria</taxon>
        <taxon>Pseudomonadati</taxon>
        <taxon>Gemmatimonadota</taxon>
        <taxon>Longimicrobiia</taxon>
        <taxon>Gaopeijiales</taxon>
        <taxon>Gaopeijiaceae</taxon>
        <taxon>Gaopeijia</taxon>
    </lineage>
</organism>
<dbReference type="Pfam" id="PF02518">
    <property type="entry name" value="HATPase_c"/>
    <property type="match status" value="1"/>
</dbReference>
<evidence type="ECO:0000256" key="8">
    <source>
        <dbReference type="ARBA" id="ARBA00022777"/>
    </source>
</evidence>
<evidence type="ECO:0000256" key="2">
    <source>
        <dbReference type="ARBA" id="ARBA00004651"/>
    </source>
</evidence>
<dbReference type="PRINTS" id="PR00344">
    <property type="entry name" value="BCTRLSENSOR"/>
</dbReference>
<sequence>MNRERWPLALATLFLILLGWYLIYTRSIGAALQENAEILTEIFSEVQRAVADPDPSETDQALARLQDLVLSTDLPIVLTQDGDSVTAVENLPFEVDIDTPEGQARVRDYVRDLDLRNPPIGVPSGLRIHFGDPPIVRSLGLISALQTGGLLLTVLVGFSVIRAQRRADSERAWTAMARELAHQLGTPISSLQGWLELLRLGPDERPGDLGEQEVAHAIGEDLVRLERISRRFELIGREPELAPLPLHEVVGELERYLQARLPRFGRGVELNVDVPSDLPEIQGNAVLLTWALENVVKNAIDALAGRDGEIDIRAFEGERDRVHLQIRDTGPGVPPEVRDRIFEPGVTTKSGGWGVGLALSRRIVEGVHRGRIELLDERPWGATFEIRLPRAPG</sequence>
<dbReference type="EC" id="2.7.13.3" evidence="3"/>
<evidence type="ECO:0000313" key="12">
    <source>
        <dbReference type="EMBL" id="MEK9502210.1"/>
    </source>
</evidence>
<dbReference type="InterPro" id="IPR004358">
    <property type="entry name" value="Sig_transdc_His_kin-like_C"/>
</dbReference>
<dbReference type="InterPro" id="IPR003661">
    <property type="entry name" value="HisK_dim/P_dom"/>
</dbReference>
<feature type="transmembrane region" description="Helical" evidence="10">
    <location>
        <begin position="139"/>
        <end position="161"/>
    </location>
</feature>
<keyword evidence="10" id="KW-0812">Transmembrane</keyword>
<proteinExistence type="predicted"/>
<evidence type="ECO:0000256" key="6">
    <source>
        <dbReference type="ARBA" id="ARBA00022679"/>
    </source>
</evidence>
<comment type="subcellular location">
    <subcellularLocation>
        <location evidence="2">Cell membrane</location>
        <topology evidence="2">Multi-pass membrane protein</topology>
    </subcellularLocation>
</comment>
<keyword evidence="8" id="KW-0418">Kinase</keyword>
<accession>A0ABU9EE57</accession>
<keyword evidence="7" id="KW-0547">Nucleotide-binding</keyword>
<evidence type="ECO:0000256" key="5">
    <source>
        <dbReference type="ARBA" id="ARBA00022553"/>
    </source>
</evidence>
<keyword evidence="5" id="KW-0597">Phosphoprotein</keyword>
<evidence type="ECO:0000256" key="9">
    <source>
        <dbReference type="ARBA" id="ARBA00022840"/>
    </source>
</evidence>
<dbReference type="InterPro" id="IPR036890">
    <property type="entry name" value="HATPase_C_sf"/>
</dbReference>